<dbReference type="KEGG" id="mpu:MYPU_6500"/>
<dbReference type="eggNOG" id="ENOG502ZCWI">
    <property type="taxonomic scope" value="Bacteria"/>
</dbReference>
<evidence type="ECO:0000313" key="4">
    <source>
        <dbReference type="Proteomes" id="UP000000528"/>
    </source>
</evidence>
<dbReference type="HOGENOM" id="CLU_007437_0_0_14"/>
<dbReference type="AlphaFoldDB" id="Q98PR9"/>
<feature type="domain" description="Lipoprotein-associated type-17" evidence="2">
    <location>
        <begin position="676"/>
        <end position="771"/>
    </location>
</feature>
<feature type="domain" description="Lipoprotein-associated type-17" evidence="2">
    <location>
        <begin position="521"/>
        <end position="568"/>
    </location>
</feature>
<keyword evidence="4" id="KW-1185">Reference proteome</keyword>
<feature type="domain" description="Lipoprotein-associated type-17" evidence="2">
    <location>
        <begin position="390"/>
        <end position="476"/>
    </location>
</feature>
<evidence type="ECO:0000259" key="2">
    <source>
        <dbReference type="Pfam" id="PF04200"/>
    </source>
</evidence>
<dbReference type="PIR" id="B90593">
    <property type="entry name" value="B90593"/>
</dbReference>
<feature type="domain" description="Lipoprotein-associated type-17" evidence="2">
    <location>
        <begin position="61"/>
        <end position="156"/>
    </location>
</feature>
<feature type="domain" description="Lipoprotein-associated type-17" evidence="2">
    <location>
        <begin position="158"/>
        <end position="250"/>
    </location>
</feature>
<name>Q98PR9_MYCPU</name>
<accession>Q98PR9</accession>
<dbReference type="Proteomes" id="UP000000528">
    <property type="component" value="Chromosome"/>
</dbReference>
<protein>
    <recommendedName>
        <fullName evidence="2">Lipoprotein-associated type-17 domain-containing protein</fullName>
    </recommendedName>
</protein>
<feature type="region of interest" description="Disordered" evidence="1">
    <location>
        <begin position="358"/>
        <end position="391"/>
    </location>
</feature>
<dbReference type="EMBL" id="AL445565">
    <property type="protein sequence ID" value="CAC13823.1"/>
    <property type="molecule type" value="Genomic_DNA"/>
</dbReference>
<dbReference type="Pfam" id="PF04200">
    <property type="entry name" value="Lipoprotein_17"/>
    <property type="match status" value="5"/>
</dbReference>
<proteinExistence type="predicted"/>
<evidence type="ECO:0000313" key="3">
    <source>
        <dbReference type="EMBL" id="CAC13823.1"/>
    </source>
</evidence>
<gene>
    <name evidence="3" type="ordered locus">MYPU_6500</name>
</gene>
<reference evidence="3 4" key="1">
    <citation type="journal article" date="2001" name="Nucleic Acids Res.">
        <title>The complete genome sequence of the murine respiratory pathogen Mycoplasma pulmonis.</title>
        <authorList>
            <person name="Chambaud I."/>
            <person name="Heilig R."/>
            <person name="Ferris S."/>
            <person name="Barbe V."/>
            <person name="Samson D."/>
            <person name="Galisson F."/>
            <person name="Moszer I."/>
            <person name="Dybvig K."/>
            <person name="Wroblewski H."/>
            <person name="Viari A."/>
            <person name="Rocha E.P.C."/>
            <person name="Blanchard A."/>
        </authorList>
    </citation>
    <scope>NUCLEOTIDE SEQUENCE [LARGE SCALE GENOMIC DNA]</scope>
    <source>
        <strain evidence="3 4">UAB CTIP</strain>
    </source>
</reference>
<organism evidence="4">
    <name type="scientific">Mycoplasmopsis pulmonis (strain UAB CTIP)</name>
    <name type="common">Mycoplasma pulmonis</name>
    <dbReference type="NCBI Taxonomy" id="272635"/>
    <lineage>
        <taxon>Bacteria</taxon>
        <taxon>Bacillati</taxon>
        <taxon>Mycoplasmatota</taxon>
        <taxon>Mycoplasmoidales</taxon>
        <taxon>Metamycoplasmataceae</taxon>
        <taxon>Mycoplasmopsis</taxon>
    </lineage>
</organism>
<sequence>MCCMKLKKSVIISIIAGALTVATISAIGIGVKVASDRRSSPPIRQNMDDVKRPQSPENETIKNINHLEIKEKARVLKDLLASDLKDPKLLNSENIDLKFKNSSINKLDEKIKITYELITGKTNNVNDDEGSLVVRAKFQVDNQEIVKDLKLIGFKTLIQSIKAGDLNFKVSNKDQILASELLSSNQNVATKSLELKNQSKKLDLNKYNLTYEKIYFNDVTASAKIRVNAKLKTNENINNKFEFVINGFKKYVIADSLEAKFTLVKKDIAIEELKRVVTEAFKSKTTQEAFASLKNYLDISLPEGLDFSFVSIETKNDDPESAILTYKLVIKNLHSGSQANPSSKNGVVESKLKTFEIKRSQIQEEQPKPKPKPPEKDKPKEEKLPEKKMDRVSKIELTQNSVLKSILPSKVNNNQLTSSNIRLLKNDGEFILPYGTSQKFEILKADDVNGILEVKLSLSQGEKVIETKTLELQGLLSELDFASQSDFSVIEIEKRAQLNIGRIASKTNELEKLIILNPKAKFKMENYDKTFLVSYISDRRGKIIFKMTLSTKKGNKSKVFNFEIDGFYRYWNTPEILMHLENPYKLTVQEMIDGFSKLRKGHSPREAADKLKELFVEFVPVGYEFYFVDFKAKANAKDIGVLTYYLKHLKTEDETGHIQTEVQGYDPLLKAIEKSLNSISKIELDANGQLKNKLATEFEENQVLDSKYNSEFKLYDKDNNLITPLEGVNSFYKIHNNPDYDLKEGSIKIEFHYSKDDKSGRITRTVTGLKKFDASLFDVAIKNEFKYANYFGVLRGAKENFKFLENSLETRIFNLNFKDPKIGQQIIKHYSFSVSNLQQKTIEGDATIDVKVFQKGQREPIFSANKAFDGFKNFEFFEAPGLWKDRYKIENEQEPNNHTVFSIQTSTIREDFIKRIDYIRNINNLEALSAYLFSLIDPVHLNGNSFTYLIRTNNLGSKQQNRGAHRLDYTSESGEQFRIVHNLNIRGLNQQQKKEKIRQEIFNYFKTAVFAIRKDFSIDALKFESGFTSQWISSNPSKAKVDFLKKYYDLYIPSGYELTIVRGDYLWPIQYVHDKKIWQGNEFTDFELNYTLKKDGKAIKGQTILTYAKKVYLRAPQKNGLNPVFVKADFIKKYNDYVWRWALQHSVKQIKYRDNKDQIFFVDVHKTDQWRYGKDNSVTLSQEFKKDGKWIKNKVKFKYVDGKIQIEGDHQIDGLVILESKK</sequence>
<evidence type="ECO:0000256" key="1">
    <source>
        <dbReference type="SAM" id="MobiDB-lite"/>
    </source>
</evidence>
<feature type="region of interest" description="Disordered" evidence="1">
    <location>
        <begin position="37"/>
        <end position="57"/>
    </location>
</feature>
<dbReference type="InterPro" id="IPR007326">
    <property type="entry name" value="Lipoprotein-assoc_dom"/>
</dbReference>